<evidence type="ECO:0000256" key="1">
    <source>
        <dbReference type="ARBA" id="ARBA00003726"/>
    </source>
</evidence>
<dbReference type="EC" id="2.5.1.54" evidence="8"/>
<evidence type="ECO:0000256" key="4">
    <source>
        <dbReference type="ARBA" id="ARBA00022605"/>
    </source>
</evidence>
<dbReference type="Pfam" id="PF00793">
    <property type="entry name" value="DAHP_synth_1"/>
    <property type="match status" value="1"/>
</dbReference>
<accession>A0A9N9GWH4</accession>
<dbReference type="GO" id="GO:0005737">
    <property type="term" value="C:cytoplasm"/>
    <property type="evidence" value="ECO:0007669"/>
    <property type="project" value="TreeGrafter"/>
</dbReference>
<dbReference type="GO" id="GO:0008652">
    <property type="term" value="P:amino acid biosynthetic process"/>
    <property type="evidence" value="ECO:0007669"/>
    <property type="project" value="UniProtKB-KW"/>
</dbReference>
<dbReference type="SUPFAM" id="SSF51569">
    <property type="entry name" value="Aldolase"/>
    <property type="match status" value="1"/>
</dbReference>
<comment type="pathway">
    <text evidence="2">Metabolic intermediate biosynthesis; chorismate biosynthesis; chorismate from D-erythrose 4-phosphate and phosphoenolpyruvate: step 1/7.</text>
</comment>
<name>A0A9N9GWH4_9GLOM</name>
<evidence type="ECO:0000313" key="10">
    <source>
        <dbReference type="EMBL" id="CAG8631539.1"/>
    </source>
</evidence>
<dbReference type="PIRSF" id="PIRSF001361">
    <property type="entry name" value="DAHP_synthase"/>
    <property type="match status" value="1"/>
</dbReference>
<dbReference type="PANTHER" id="PTHR21225:SF12">
    <property type="entry name" value="PHOSPHO-2-DEHYDRO-3-DEOXYHEPTONATE ALDOLASE, TYROSINE-INHIBITED"/>
    <property type="match status" value="1"/>
</dbReference>
<dbReference type="Proteomes" id="UP000789739">
    <property type="component" value="Unassembled WGS sequence"/>
</dbReference>
<comment type="function">
    <text evidence="1">Stereospecific condensation of phosphoenolpyruvate (PEP) and D-erythrose-4-phosphate (E4P) giving rise to 3-deoxy-D-arabino-heptulosonate-7-phosphate (DAHP).</text>
</comment>
<comment type="similarity">
    <text evidence="3 8">Belongs to the class-I DAHP synthase family.</text>
</comment>
<dbReference type="OrthoDB" id="4699125at2759"/>
<keyword evidence="11" id="KW-1185">Reference proteome</keyword>
<evidence type="ECO:0000256" key="6">
    <source>
        <dbReference type="ARBA" id="ARBA00023141"/>
    </source>
</evidence>
<comment type="caution">
    <text evidence="10">The sequence shown here is derived from an EMBL/GenBank/DDBJ whole genome shotgun (WGS) entry which is preliminary data.</text>
</comment>
<dbReference type="InterPro" id="IPR013785">
    <property type="entry name" value="Aldolase_TIM"/>
</dbReference>
<keyword evidence="4 8" id="KW-0028">Amino-acid biosynthesis</keyword>
<evidence type="ECO:0000256" key="2">
    <source>
        <dbReference type="ARBA" id="ARBA00004688"/>
    </source>
</evidence>
<keyword evidence="5 8" id="KW-0808">Transferase</keyword>
<sequence length="371" mass="39991">MSDSSNKNAKDEESMEDIRVIGYDPLISPELLQSEILFTREAQQVVLAARRKATDIINGIDDRLLVIIGPCSIHDVKAALEYGARLKKVADKYEDDLLIIMRAYLEKPRTTVGWKGLINDPDINESFQVNKGLRIARELLCNLTGAGTAVGCELLDTISPQFLADIVSWGAVGARTTESQPHRELASGVSFPVGFKNGTDGNVKVALDAIRSASHPHHFLGVTKQGLAAITHTKGNGSCHVILRGGNDGPNYSKKYIDATKEALQKAGLPQRIMVDCSHGNSGKKHTNQPIVSADLAAQIAAGEDAIMGVMIESNLVAGRQDVPPEGACGLKYGQSITDACVGWEDSEPMLEQLAQAVRTRRAVKQESSEV</sequence>
<keyword evidence="6 8" id="KW-0057">Aromatic amino acid biosynthesis</keyword>
<dbReference type="EMBL" id="CAJVPI010001947">
    <property type="protein sequence ID" value="CAG8631539.1"/>
    <property type="molecule type" value="Genomic_DNA"/>
</dbReference>
<reference evidence="10" key="1">
    <citation type="submission" date="2021-06" db="EMBL/GenBank/DDBJ databases">
        <authorList>
            <person name="Kallberg Y."/>
            <person name="Tangrot J."/>
            <person name="Rosling A."/>
        </authorList>
    </citation>
    <scope>NUCLEOTIDE SEQUENCE</scope>
    <source>
        <strain evidence="10">BR232B</strain>
    </source>
</reference>
<dbReference type="GO" id="GO:0003849">
    <property type="term" value="F:3-deoxy-7-phosphoheptulonate synthase activity"/>
    <property type="evidence" value="ECO:0007669"/>
    <property type="project" value="UniProtKB-EC"/>
</dbReference>
<dbReference type="AlphaFoldDB" id="A0A9N9GWH4"/>
<gene>
    <name evidence="10" type="ORF">PBRASI_LOCUS9277</name>
</gene>
<evidence type="ECO:0000256" key="5">
    <source>
        <dbReference type="ARBA" id="ARBA00022679"/>
    </source>
</evidence>
<dbReference type="NCBIfam" id="NF009395">
    <property type="entry name" value="PRK12755.1"/>
    <property type="match status" value="1"/>
</dbReference>
<dbReference type="InterPro" id="IPR006218">
    <property type="entry name" value="DAHP1/KDSA"/>
</dbReference>
<evidence type="ECO:0000259" key="9">
    <source>
        <dbReference type="Pfam" id="PF00793"/>
    </source>
</evidence>
<evidence type="ECO:0000256" key="3">
    <source>
        <dbReference type="ARBA" id="ARBA00007985"/>
    </source>
</evidence>
<evidence type="ECO:0000256" key="7">
    <source>
        <dbReference type="ARBA" id="ARBA00047508"/>
    </source>
</evidence>
<organism evidence="10 11">
    <name type="scientific">Paraglomus brasilianum</name>
    <dbReference type="NCBI Taxonomy" id="144538"/>
    <lineage>
        <taxon>Eukaryota</taxon>
        <taxon>Fungi</taxon>
        <taxon>Fungi incertae sedis</taxon>
        <taxon>Mucoromycota</taxon>
        <taxon>Glomeromycotina</taxon>
        <taxon>Glomeromycetes</taxon>
        <taxon>Paraglomerales</taxon>
        <taxon>Paraglomeraceae</taxon>
        <taxon>Paraglomus</taxon>
    </lineage>
</organism>
<dbReference type="NCBIfam" id="TIGR00034">
    <property type="entry name" value="aroFGH"/>
    <property type="match status" value="1"/>
</dbReference>
<dbReference type="GO" id="GO:0009073">
    <property type="term" value="P:aromatic amino acid family biosynthetic process"/>
    <property type="evidence" value="ECO:0007669"/>
    <property type="project" value="UniProtKB-KW"/>
</dbReference>
<evidence type="ECO:0000256" key="8">
    <source>
        <dbReference type="PIRNR" id="PIRNR001361"/>
    </source>
</evidence>
<dbReference type="InterPro" id="IPR006219">
    <property type="entry name" value="DAHP_synth_1"/>
</dbReference>
<proteinExistence type="inferred from homology"/>
<dbReference type="PANTHER" id="PTHR21225">
    <property type="entry name" value="PHOSPHO-2-DEHYDRO-3-DEOXYHEPTONATE ALDOLASE DAHP SYNTHETASE"/>
    <property type="match status" value="1"/>
</dbReference>
<protein>
    <recommendedName>
        <fullName evidence="8">Phospho-2-dehydro-3-deoxyheptonate aldolase</fullName>
        <ecNumber evidence="8">2.5.1.54</ecNumber>
    </recommendedName>
</protein>
<feature type="domain" description="DAHP synthetase I/KDSA" evidence="9">
    <location>
        <begin position="54"/>
        <end position="350"/>
    </location>
</feature>
<evidence type="ECO:0000313" key="11">
    <source>
        <dbReference type="Proteomes" id="UP000789739"/>
    </source>
</evidence>
<comment type="catalytic activity">
    <reaction evidence="7 8">
        <text>D-erythrose 4-phosphate + phosphoenolpyruvate + H2O = 7-phospho-2-dehydro-3-deoxy-D-arabino-heptonate + phosphate</text>
        <dbReference type="Rhea" id="RHEA:14717"/>
        <dbReference type="ChEBI" id="CHEBI:15377"/>
        <dbReference type="ChEBI" id="CHEBI:16897"/>
        <dbReference type="ChEBI" id="CHEBI:43474"/>
        <dbReference type="ChEBI" id="CHEBI:58394"/>
        <dbReference type="ChEBI" id="CHEBI:58702"/>
        <dbReference type="EC" id="2.5.1.54"/>
    </reaction>
</comment>
<dbReference type="FunFam" id="3.20.20.70:FF:000005">
    <property type="entry name" value="Phospho-2-dehydro-3-deoxyheptonate aldolase"/>
    <property type="match status" value="1"/>
</dbReference>
<dbReference type="Gene3D" id="3.20.20.70">
    <property type="entry name" value="Aldolase class I"/>
    <property type="match status" value="1"/>
</dbReference>